<evidence type="ECO:0000256" key="2">
    <source>
        <dbReference type="ARBA" id="ARBA00008135"/>
    </source>
</evidence>
<sequence length="178" mass="20915">MATNLIRLRLLTQKFPQGILVHQAKFHNRAKIGKREIVGFGYNGEANYADRVDFPMPAVRFREENAEIATLRQKERGDWKNLTIEEKKALYRASFCQTFAEMKAPTGEWKLVLTGIFTACSIAIWFYVWMMKYVYGPLPETFKEEHVQAQLQRMIDLRVNPIEGLASKYDYENNRWKD</sequence>
<comment type="function">
    <text evidence="10">Component of the cytochrome c oxidase, the last enzyme in the mitochondrial electron transport chain which drives oxidative phosphorylation.</text>
</comment>
<dbReference type="GO" id="GO:0016491">
    <property type="term" value="F:oxidoreductase activity"/>
    <property type="evidence" value="ECO:0007669"/>
    <property type="project" value="UniProtKB-KW"/>
</dbReference>
<keyword evidence="5" id="KW-0809">Transit peptide</keyword>
<dbReference type="AlphaFoldDB" id="A0A646QG89"/>
<comment type="similarity">
    <text evidence="2 10">Belongs to the cytochrome c oxidase IV family.</text>
</comment>
<dbReference type="CDD" id="cd00922">
    <property type="entry name" value="Cyt_c_Oxidase_IV"/>
    <property type="match status" value="1"/>
</dbReference>
<feature type="transmembrane region" description="Helical" evidence="10">
    <location>
        <begin position="111"/>
        <end position="130"/>
    </location>
</feature>
<dbReference type="UniPathway" id="UPA00705"/>
<evidence type="ECO:0000313" key="11">
    <source>
        <dbReference type="EMBL" id="MUP40812.1"/>
    </source>
</evidence>
<dbReference type="GO" id="GO:0005743">
    <property type="term" value="C:mitochondrial inner membrane"/>
    <property type="evidence" value="ECO:0007669"/>
    <property type="project" value="UniProtKB-SubCell"/>
</dbReference>
<evidence type="ECO:0000256" key="5">
    <source>
        <dbReference type="ARBA" id="ARBA00022946"/>
    </source>
</evidence>
<reference evidence="11" key="1">
    <citation type="submission" date="2018-11" db="EMBL/GenBank/DDBJ databases">
        <title>Venom-gland transcriptomics and venom proteomics of the Florida green centipede (Hemiscolopendra marginata) reveal sex-based variation in a centipede venom.</title>
        <authorList>
            <person name="Nystrom G.S."/>
            <person name="Ward M.J."/>
            <person name="Ellsworth S.A."/>
            <person name="Rokyta D.R."/>
        </authorList>
    </citation>
    <scope>NUCLEOTIDE SEQUENCE</scope>
    <source>
        <tissue evidence="11">Venom gland</tissue>
    </source>
</reference>
<keyword evidence="3 10" id="KW-0812">Transmembrane</keyword>
<keyword evidence="6 10" id="KW-1133">Transmembrane helix</keyword>
<keyword evidence="4 10" id="KW-0999">Mitochondrion inner membrane</keyword>
<proteinExistence type="inferred from homology"/>
<dbReference type="Pfam" id="PF02936">
    <property type="entry name" value="COX4"/>
    <property type="match status" value="1"/>
</dbReference>
<evidence type="ECO:0000256" key="10">
    <source>
        <dbReference type="RuleBase" id="RU367145"/>
    </source>
</evidence>
<dbReference type="EMBL" id="GHBY01000635">
    <property type="protein sequence ID" value="MUP40812.1"/>
    <property type="molecule type" value="Transcribed_RNA"/>
</dbReference>
<keyword evidence="8 10" id="KW-0496">Mitochondrion</keyword>
<evidence type="ECO:0000256" key="1">
    <source>
        <dbReference type="ARBA" id="ARBA00004434"/>
    </source>
</evidence>
<dbReference type="InterPro" id="IPR036639">
    <property type="entry name" value="Cyt_c_oxidase_su4_sf"/>
</dbReference>
<protein>
    <recommendedName>
        <fullName evidence="10">Cytochrome c oxidase subunit 4</fullName>
    </recommendedName>
</protein>
<organism evidence="11">
    <name type="scientific">Hemiscolopendra marginata</name>
    <dbReference type="NCBI Taxonomy" id="943146"/>
    <lineage>
        <taxon>Eukaryota</taxon>
        <taxon>Metazoa</taxon>
        <taxon>Ecdysozoa</taxon>
        <taxon>Arthropoda</taxon>
        <taxon>Myriapoda</taxon>
        <taxon>Chilopoda</taxon>
        <taxon>Pleurostigmophora</taxon>
        <taxon>Scolopendromorpha</taxon>
        <taxon>Scolopendridae</taxon>
        <taxon>Hemiscolopendra</taxon>
    </lineage>
</organism>
<dbReference type="InterPro" id="IPR013288">
    <property type="entry name" value="Cyt_c_oxidase_su4"/>
</dbReference>
<dbReference type="PRINTS" id="PR01873">
    <property type="entry name" value="CYTCOXIDASE4"/>
</dbReference>
<evidence type="ECO:0000256" key="6">
    <source>
        <dbReference type="ARBA" id="ARBA00022989"/>
    </source>
</evidence>
<evidence type="ECO:0000256" key="4">
    <source>
        <dbReference type="ARBA" id="ARBA00022792"/>
    </source>
</evidence>
<evidence type="ECO:0000256" key="9">
    <source>
        <dbReference type="ARBA" id="ARBA00023136"/>
    </source>
</evidence>
<dbReference type="InterPro" id="IPR004203">
    <property type="entry name" value="Cyt_c_oxidase_su4_fam"/>
</dbReference>
<comment type="subunit">
    <text evidence="10">Component of the cytochrome c oxidase (complex IV, CIV), a multisubunit enzyme composed of 14 subunits.</text>
</comment>
<dbReference type="FunFam" id="1.10.442.10:FF:000001">
    <property type="entry name" value="Cytochrome c oxidase subunit 4 isoform 1"/>
    <property type="match status" value="1"/>
</dbReference>
<evidence type="ECO:0000256" key="7">
    <source>
        <dbReference type="ARBA" id="ARBA00023002"/>
    </source>
</evidence>
<keyword evidence="7" id="KW-0560">Oxidoreductase</keyword>
<dbReference type="PANTHER" id="PTHR10707:SF10">
    <property type="entry name" value="CYTOCHROME C OXIDASE SUBUNIT 4"/>
    <property type="match status" value="1"/>
</dbReference>
<dbReference type="SUPFAM" id="SSF81406">
    <property type="entry name" value="Mitochondrial cytochrome c oxidase subunit IV"/>
    <property type="match status" value="1"/>
</dbReference>
<dbReference type="Gene3D" id="1.10.442.10">
    <property type="entry name" value="Cytochrome c oxidase subunit IV"/>
    <property type="match status" value="1"/>
</dbReference>
<name>A0A646QG89_9MYRI</name>
<comment type="pathway">
    <text evidence="10">Energy metabolism; oxidative phosphorylation.</text>
</comment>
<dbReference type="GO" id="GO:0006123">
    <property type="term" value="P:mitochondrial electron transport, cytochrome c to oxygen"/>
    <property type="evidence" value="ECO:0007669"/>
    <property type="project" value="InterPro"/>
</dbReference>
<comment type="subcellular location">
    <subcellularLocation>
        <location evidence="1 10">Mitochondrion inner membrane</location>
        <topology evidence="1 10">Single-pass membrane protein</topology>
    </subcellularLocation>
</comment>
<dbReference type="GO" id="GO:0045277">
    <property type="term" value="C:respiratory chain complex IV"/>
    <property type="evidence" value="ECO:0007669"/>
    <property type="project" value="InterPro"/>
</dbReference>
<evidence type="ECO:0000256" key="8">
    <source>
        <dbReference type="ARBA" id="ARBA00023128"/>
    </source>
</evidence>
<accession>A0A646QG89</accession>
<evidence type="ECO:0000256" key="3">
    <source>
        <dbReference type="ARBA" id="ARBA00022692"/>
    </source>
</evidence>
<keyword evidence="9 10" id="KW-0472">Membrane</keyword>
<dbReference type="PANTHER" id="PTHR10707">
    <property type="entry name" value="CYTOCHROME C OXIDASE SUBUNIT IV"/>
    <property type="match status" value="1"/>
</dbReference>